<dbReference type="InterPro" id="IPR000719">
    <property type="entry name" value="Prot_kinase_dom"/>
</dbReference>
<evidence type="ECO:0000313" key="4">
    <source>
        <dbReference type="Proteomes" id="UP000504634"/>
    </source>
</evidence>
<dbReference type="Gene3D" id="3.10.20.230">
    <property type="entry name" value="Doublecortin domain"/>
    <property type="match status" value="1"/>
</dbReference>
<keyword evidence="4" id="KW-1185">Reference proteome</keyword>
<accession>A0A6J2TBK9</accession>
<dbReference type="GO" id="GO:0005524">
    <property type="term" value="F:ATP binding"/>
    <property type="evidence" value="ECO:0007669"/>
    <property type="project" value="InterPro"/>
</dbReference>
<dbReference type="PROSITE" id="PS50011">
    <property type="entry name" value="PROTEIN_KINASE_DOM"/>
    <property type="match status" value="1"/>
</dbReference>
<dbReference type="SUPFAM" id="SSF89837">
    <property type="entry name" value="Doublecortin (DC)"/>
    <property type="match status" value="1"/>
</dbReference>
<dbReference type="SMART" id="SM00220">
    <property type="entry name" value="S_TKc"/>
    <property type="match status" value="1"/>
</dbReference>
<keyword evidence="5" id="KW-0808">Transferase</keyword>
<evidence type="ECO:0000313" key="5">
    <source>
        <dbReference type="RefSeq" id="XP_030374191.1"/>
    </source>
</evidence>
<evidence type="ECO:0000259" key="3">
    <source>
        <dbReference type="PROSITE" id="PS50309"/>
    </source>
</evidence>
<dbReference type="Pfam" id="PF00069">
    <property type="entry name" value="Pkinase"/>
    <property type="match status" value="1"/>
</dbReference>
<dbReference type="RefSeq" id="XP_030374191.1">
    <property type="nucleotide sequence ID" value="XM_030518331.1"/>
</dbReference>
<dbReference type="Proteomes" id="UP000504634">
    <property type="component" value="Unplaced"/>
</dbReference>
<protein>
    <recommendedName>
        <fullName evidence="1">Doublecortin-like and CAM kinase-like protein</fullName>
    </recommendedName>
</protein>
<dbReference type="PROSITE" id="PS50309">
    <property type="entry name" value="DC"/>
    <property type="match status" value="1"/>
</dbReference>
<dbReference type="PANTHER" id="PTHR44167">
    <property type="entry name" value="OVARIAN-SPECIFIC SERINE/THREONINE-PROTEIN KINASE LOK-RELATED"/>
    <property type="match status" value="1"/>
</dbReference>
<sequence>MLQRVNPYVPSLTLTSVPRCHELVVARPRTPREAKRVLFLRNNDSVFKGVPLAVSAHRYRTFDKLLEEVTVALQQCQGYLPVAIWQIRRLNGVLIRSIEEFLQDDVVVALCKHERFANIDYNVKKTVVEALEQRVRLRLRFNLNSESNVYSNLRSFRPPTHCSALHPLSTEALTLTPDVTTKNNDIPIMPATLAKYFSAGKQLEHGISAAIFYATHLHSGERYVLKKVNVSTAQHLELLECELLRQLQGHPNIVNLVLTLATKNAAYLLFEAMDCDLFDLQQQKKSFDESELRFIMKCIATGLNYIHDHEIMHRDIKDSNVLVKLKMPMHIRNLKITDFGLASKCPAGFVLFQIVGTDAYMAPEIFQKTGYTYLVDCFAAGVLLYTLITNFVPNESRKLSYPLWPQHTECMSPELKHFLASLLEYDPSKRYSSKQMLEHAFLRGRE</sequence>
<feature type="domain" description="Protein kinase" evidence="2">
    <location>
        <begin position="197"/>
        <end position="442"/>
    </location>
</feature>
<dbReference type="SUPFAM" id="SSF56112">
    <property type="entry name" value="Protein kinase-like (PK-like)"/>
    <property type="match status" value="1"/>
</dbReference>
<gene>
    <name evidence="5" type="primary">LOC115623789</name>
</gene>
<dbReference type="SMART" id="SM00537">
    <property type="entry name" value="DCX"/>
    <property type="match status" value="1"/>
</dbReference>
<dbReference type="GO" id="GO:0004674">
    <property type="term" value="F:protein serine/threonine kinase activity"/>
    <property type="evidence" value="ECO:0007669"/>
    <property type="project" value="TreeGrafter"/>
</dbReference>
<dbReference type="PANTHER" id="PTHR44167:SF24">
    <property type="entry name" value="SERINE_THREONINE-PROTEIN KINASE CHK2"/>
    <property type="match status" value="1"/>
</dbReference>
<dbReference type="OrthoDB" id="346907at2759"/>
<dbReference type="Gene3D" id="1.10.510.10">
    <property type="entry name" value="Transferase(Phosphotransferase) domain 1"/>
    <property type="match status" value="1"/>
</dbReference>
<name>A0A6J2TBK9_DROLE</name>
<evidence type="ECO:0000259" key="2">
    <source>
        <dbReference type="PROSITE" id="PS50011"/>
    </source>
</evidence>
<organism evidence="4 5">
    <name type="scientific">Drosophila lebanonensis</name>
    <name type="common">Fruit fly</name>
    <name type="synonym">Scaptodrosophila lebanonensis</name>
    <dbReference type="NCBI Taxonomy" id="7225"/>
    <lineage>
        <taxon>Eukaryota</taxon>
        <taxon>Metazoa</taxon>
        <taxon>Ecdysozoa</taxon>
        <taxon>Arthropoda</taxon>
        <taxon>Hexapoda</taxon>
        <taxon>Insecta</taxon>
        <taxon>Pterygota</taxon>
        <taxon>Neoptera</taxon>
        <taxon>Endopterygota</taxon>
        <taxon>Diptera</taxon>
        <taxon>Brachycera</taxon>
        <taxon>Muscomorpha</taxon>
        <taxon>Ephydroidea</taxon>
        <taxon>Drosophilidae</taxon>
        <taxon>Scaptodrosophila</taxon>
    </lineage>
</organism>
<reference evidence="5" key="1">
    <citation type="submission" date="2025-08" db="UniProtKB">
        <authorList>
            <consortium name="RefSeq"/>
        </authorList>
    </citation>
    <scope>IDENTIFICATION</scope>
    <source>
        <strain evidence="5">11010-0011.00</strain>
        <tissue evidence="5">Whole body</tissue>
    </source>
</reference>
<proteinExistence type="predicted"/>
<dbReference type="AlphaFoldDB" id="A0A6J2TBK9"/>
<dbReference type="InterPro" id="IPR003533">
    <property type="entry name" value="Doublecortin_dom"/>
</dbReference>
<dbReference type="PROSITE" id="PS00108">
    <property type="entry name" value="PROTEIN_KINASE_ST"/>
    <property type="match status" value="1"/>
</dbReference>
<dbReference type="Pfam" id="PF03607">
    <property type="entry name" value="DCX"/>
    <property type="match status" value="1"/>
</dbReference>
<dbReference type="GO" id="GO:0044773">
    <property type="term" value="P:mitotic DNA damage checkpoint signaling"/>
    <property type="evidence" value="ECO:0007669"/>
    <property type="project" value="TreeGrafter"/>
</dbReference>
<dbReference type="GeneID" id="115623789"/>
<dbReference type="InterPro" id="IPR011009">
    <property type="entry name" value="Kinase-like_dom_sf"/>
</dbReference>
<keyword evidence="5" id="KW-0418">Kinase</keyword>
<feature type="domain" description="Doublecortin" evidence="3">
    <location>
        <begin position="35"/>
        <end position="122"/>
    </location>
</feature>
<evidence type="ECO:0000256" key="1">
    <source>
        <dbReference type="ARBA" id="ARBA00031092"/>
    </source>
</evidence>
<dbReference type="InterPro" id="IPR008271">
    <property type="entry name" value="Ser/Thr_kinase_AS"/>
</dbReference>
<dbReference type="InterPro" id="IPR036572">
    <property type="entry name" value="Doublecortin_dom_sf"/>
</dbReference>
<dbReference type="GO" id="GO:0005634">
    <property type="term" value="C:nucleus"/>
    <property type="evidence" value="ECO:0007669"/>
    <property type="project" value="TreeGrafter"/>
</dbReference>